<dbReference type="PANTHER" id="PTHR47926">
    <property type="entry name" value="PENTATRICOPEPTIDE REPEAT-CONTAINING PROTEIN"/>
    <property type="match status" value="1"/>
</dbReference>
<dbReference type="SUPFAM" id="SSF48452">
    <property type="entry name" value="TPR-like"/>
    <property type="match status" value="2"/>
</dbReference>
<dbReference type="EMBL" id="JADFTS010000007">
    <property type="protein sequence ID" value="KAF9595528.1"/>
    <property type="molecule type" value="Genomic_DNA"/>
</dbReference>
<reference evidence="3 4" key="1">
    <citation type="submission" date="2020-10" db="EMBL/GenBank/DDBJ databases">
        <title>The Coptis chinensis genome and diversification of protoberbering-type alkaloids.</title>
        <authorList>
            <person name="Wang B."/>
            <person name="Shu S."/>
            <person name="Song C."/>
            <person name="Liu Y."/>
        </authorList>
    </citation>
    <scope>NUCLEOTIDE SEQUENCE [LARGE SCALE GENOMIC DNA]</scope>
    <source>
        <strain evidence="3">HL-2020</strain>
        <tissue evidence="3">Leaf</tissue>
    </source>
</reference>
<dbReference type="FunFam" id="1.25.40.10:FF:000243">
    <property type="entry name" value="Pentatricopeptide repeat-containing protein chloroplastic"/>
    <property type="match status" value="1"/>
</dbReference>
<evidence type="ECO:0008006" key="5">
    <source>
        <dbReference type="Google" id="ProtNLM"/>
    </source>
</evidence>
<dbReference type="Pfam" id="PF20431">
    <property type="entry name" value="E_motif"/>
    <property type="match status" value="1"/>
</dbReference>
<dbReference type="InterPro" id="IPR046960">
    <property type="entry name" value="PPR_At4g14850-like_plant"/>
</dbReference>
<dbReference type="Gene3D" id="1.25.40.10">
    <property type="entry name" value="Tetratricopeptide repeat domain"/>
    <property type="match status" value="4"/>
</dbReference>
<organism evidence="3 4">
    <name type="scientific">Coptis chinensis</name>
    <dbReference type="NCBI Taxonomy" id="261450"/>
    <lineage>
        <taxon>Eukaryota</taxon>
        <taxon>Viridiplantae</taxon>
        <taxon>Streptophyta</taxon>
        <taxon>Embryophyta</taxon>
        <taxon>Tracheophyta</taxon>
        <taxon>Spermatophyta</taxon>
        <taxon>Magnoliopsida</taxon>
        <taxon>Ranunculales</taxon>
        <taxon>Ranunculaceae</taxon>
        <taxon>Coptidoideae</taxon>
        <taxon>Coptis</taxon>
    </lineage>
</organism>
<protein>
    <recommendedName>
        <fullName evidence="5">Pentatricopeptide repeat-containing protein</fullName>
    </recommendedName>
</protein>
<name>A0A835HES5_9MAGN</name>
<evidence type="ECO:0000313" key="4">
    <source>
        <dbReference type="Proteomes" id="UP000631114"/>
    </source>
</evidence>
<evidence type="ECO:0000313" key="3">
    <source>
        <dbReference type="EMBL" id="KAF9595528.1"/>
    </source>
</evidence>
<feature type="repeat" description="PPR" evidence="2">
    <location>
        <begin position="329"/>
        <end position="359"/>
    </location>
</feature>
<dbReference type="GO" id="GO:0003723">
    <property type="term" value="F:RNA binding"/>
    <property type="evidence" value="ECO:0007669"/>
    <property type="project" value="InterPro"/>
</dbReference>
<dbReference type="FunFam" id="1.25.40.10:FF:000280">
    <property type="entry name" value="Pentatricopeptide repeat-containing protein"/>
    <property type="match status" value="1"/>
</dbReference>
<feature type="repeat" description="PPR" evidence="2">
    <location>
        <begin position="259"/>
        <end position="293"/>
    </location>
</feature>
<dbReference type="FunFam" id="1.25.40.10:FF:000344">
    <property type="entry name" value="Pentatricopeptide repeat-containing protein"/>
    <property type="match status" value="1"/>
</dbReference>
<dbReference type="InterPro" id="IPR002885">
    <property type="entry name" value="PPR_rpt"/>
</dbReference>
<feature type="repeat" description="PPR" evidence="2">
    <location>
        <begin position="360"/>
        <end position="395"/>
    </location>
</feature>
<dbReference type="NCBIfam" id="TIGR00756">
    <property type="entry name" value="PPR"/>
    <property type="match status" value="6"/>
</dbReference>
<proteinExistence type="predicted"/>
<dbReference type="Proteomes" id="UP000631114">
    <property type="component" value="Unassembled WGS sequence"/>
</dbReference>
<dbReference type="GO" id="GO:0009451">
    <property type="term" value="P:RNA modification"/>
    <property type="evidence" value="ECO:0007669"/>
    <property type="project" value="InterPro"/>
</dbReference>
<feature type="repeat" description="PPR" evidence="2">
    <location>
        <begin position="224"/>
        <end position="258"/>
    </location>
</feature>
<dbReference type="FunFam" id="1.25.40.10:FF:001383">
    <property type="entry name" value="Pentatricopeptide repeat-containing protein mitochondrial"/>
    <property type="match status" value="1"/>
</dbReference>
<sequence length="542" mass="60956">MYHFISRPGKNILINHSKFHSSSDYYSNYIEIYGRNRALRSGKILHAYLIITGLVHSTYLCSKLIAFYAQCKQISNALKLFDQIPQTNISRWIVLTGAYSRNGFYKETIKLFVEMQREGLKPNKYILPSTLRACANIANGKTGMKVHGVILRCLFDVDVVVYSSLIDMYSKCGRVDKARLVFDRIVEKDLVAWNSMVSGYAQHGCAREALVLVEEMKLVGLRPNLVTWNALISGFSLVGDDAMALKLLKMMQVEGIEPDVVSWTSIISGFVQNFCNNEAFLMFKTMMGAGVWPTSFTISSLLPACATVADLKHGKEIHCYALVTGVEVDIFVCSALVDMYAKCGYIFEATKLFNKMRERNTVTWNSMIFGFANHGYCNEALALFNQMLEKREIKPDYLTFVAALTACSNAGLVEVGWNVFHLMQKEHGIAPRLEHYACMVDLLGRAGELIEAYDLIKCMPVKPDSFVWGALLGACRNHGNIELAEIAANSLYELEPASAGSHLLLSNLYADVGKWKDAEKLKKMMKRRRLRRNTGCSWIESV</sequence>
<dbReference type="OrthoDB" id="185373at2759"/>
<dbReference type="InterPro" id="IPR011990">
    <property type="entry name" value="TPR-like_helical_dom_sf"/>
</dbReference>
<dbReference type="Pfam" id="PF01535">
    <property type="entry name" value="PPR"/>
    <property type="match status" value="2"/>
</dbReference>
<dbReference type="PROSITE" id="PS51375">
    <property type="entry name" value="PPR"/>
    <property type="match status" value="7"/>
</dbReference>
<dbReference type="AlphaFoldDB" id="A0A835HES5"/>
<gene>
    <name evidence="3" type="ORF">IFM89_000616</name>
</gene>
<feature type="repeat" description="PPR" evidence="2">
    <location>
        <begin position="158"/>
        <end position="188"/>
    </location>
</feature>
<dbReference type="InterPro" id="IPR046848">
    <property type="entry name" value="E_motif"/>
</dbReference>
<comment type="caution">
    <text evidence="3">The sequence shown here is derived from an EMBL/GenBank/DDBJ whole genome shotgun (WGS) entry which is preliminary data.</text>
</comment>
<feature type="repeat" description="PPR" evidence="2">
    <location>
        <begin position="88"/>
        <end position="122"/>
    </location>
</feature>
<dbReference type="Pfam" id="PF12854">
    <property type="entry name" value="PPR_1"/>
    <property type="match status" value="1"/>
</dbReference>
<feature type="repeat" description="PPR" evidence="2">
    <location>
        <begin position="189"/>
        <end position="223"/>
    </location>
</feature>
<keyword evidence="1" id="KW-0677">Repeat</keyword>
<accession>A0A835HES5</accession>
<dbReference type="Pfam" id="PF13041">
    <property type="entry name" value="PPR_2"/>
    <property type="match status" value="3"/>
</dbReference>
<evidence type="ECO:0000256" key="1">
    <source>
        <dbReference type="ARBA" id="ARBA00022737"/>
    </source>
</evidence>
<dbReference type="PANTHER" id="PTHR47926:SF487">
    <property type="entry name" value="REPEAT (TPR)-LIKE SUPERFAMILY PROTEIN, PUTATIVE-RELATED"/>
    <property type="match status" value="1"/>
</dbReference>
<evidence type="ECO:0000256" key="2">
    <source>
        <dbReference type="PROSITE-ProRule" id="PRU00708"/>
    </source>
</evidence>
<keyword evidence="4" id="KW-1185">Reference proteome</keyword>